<feature type="chain" id="PRO_5010289715" evidence="1">
    <location>
        <begin position="35"/>
        <end position="122"/>
    </location>
</feature>
<evidence type="ECO:0000313" key="2">
    <source>
        <dbReference type="EMBL" id="SFU62990.1"/>
    </source>
</evidence>
<proteinExistence type="predicted"/>
<sequence length="122" mass="14095">MKKVCGMRRYVKKAILCGANLFLFSLVGTLPSYGQVNYKAEEKHEQKLKQSLKDAAKVDAVAYKDTHLNPDAYTFKKGVAGRKRLRNEERERLRFNTNGDPVKKISIFKKKYKPRAKKKRSS</sequence>
<feature type="signal peptide" evidence="1">
    <location>
        <begin position="1"/>
        <end position="34"/>
    </location>
</feature>
<keyword evidence="1" id="KW-0732">Signal</keyword>
<dbReference type="EMBL" id="FPCA01000002">
    <property type="protein sequence ID" value="SFU62990.1"/>
    <property type="molecule type" value="Genomic_DNA"/>
</dbReference>
<gene>
    <name evidence="2" type="ORF">SAMN04487941_1597</name>
</gene>
<keyword evidence="3" id="KW-1185">Reference proteome</keyword>
<dbReference type="Proteomes" id="UP000182491">
    <property type="component" value="Unassembled WGS sequence"/>
</dbReference>
<organism evidence="2 3">
    <name type="scientific">Pontibacter akesuensis</name>
    <dbReference type="NCBI Taxonomy" id="388950"/>
    <lineage>
        <taxon>Bacteria</taxon>
        <taxon>Pseudomonadati</taxon>
        <taxon>Bacteroidota</taxon>
        <taxon>Cytophagia</taxon>
        <taxon>Cytophagales</taxon>
        <taxon>Hymenobacteraceae</taxon>
        <taxon>Pontibacter</taxon>
    </lineage>
</organism>
<evidence type="ECO:0000256" key="1">
    <source>
        <dbReference type="SAM" id="SignalP"/>
    </source>
</evidence>
<dbReference type="STRING" id="388950.GCA_001611675_01948"/>
<dbReference type="AlphaFoldDB" id="A0A1I7HQP3"/>
<reference evidence="3" key="1">
    <citation type="submission" date="2016-10" db="EMBL/GenBank/DDBJ databases">
        <authorList>
            <person name="Varghese N."/>
        </authorList>
    </citation>
    <scope>NUCLEOTIDE SEQUENCE [LARGE SCALE GENOMIC DNA]</scope>
    <source>
        <strain evidence="3">DSM 18820</strain>
    </source>
</reference>
<protein>
    <submittedName>
        <fullName evidence="2">Uncharacterized protein</fullName>
    </submittedName>
</protein>
<accession>A0A1I7HQP3</accession>
<name>A0A1I7HQP3_9BACT</name>
<evidence type="ECO:0000313" key="3">
    <source>
        <dbReference type="Proteomes" id="UP000182491"/>
    </source>
</evidence>